<evidence type="ECO:0000313" key="5">
    <source>
        <dbReference type="EMBL" id="TWH80754.1"/>
    </source>
</evidence>
<keyword evidence="3" id="KW-0411">Iron-sulfur</keyword>
<dbReference type="Pfam" id="PF04055">
    <property type="entry name" value="Radical_SAM"/>
    <property type="match status" value="1"/>
</dbReference>
<dbReference type="Gene3D" id="3.80.30.30">
    <property type="match status" value="1"/>
</dbReference>
<dbReference type="SFLD" id="SFLDS00029">
    <property type="entry name" value="Radical_SAM"/>
    <property type="match status" value="1"/>
</dbReference>
<dbReference type="OrthoDB" id="9785699at2"/>
<comment type="caution">
    <text evidence="5">The sequence shown here is derived from an EMBL/GenBank/DDBJ whole genome shotgun (WGS) entry which is preliminary data.</text>
</comment>
<dbReference type="SFLD" id="SFLDG01084">
    <property type="entry name" value="Uncharacterised_Radical_SAM_Su"/>
    <property type="match status" value="1"/>
</dbReference>
<dbReference type="GO" id="GO:0046872">
    <property type="term" value="F:metal ion binding"/>
    <property type="evidence" value="ECO:0007669"/>
    <property type="project" value="UniProtKB-KW"/>
</dbReference>
<dbReference type="GO" id="GO:0051536">
    <property type="term" value="F:iron-sulfur cluster binding"/>
    <property type="evidence" value="ECO:0007669"/>
    <property type="project" value="UniProtKB-KW"/>
</dbReference>
<dbReference type="EMBL" id="VLKH01000004">
    <property type="protein sequence ID" value="TWH80754.1"/>
    <property type="molecule type" value="Genomic_DNA"/>
</dbReference>
<feature type="domain" description="Radical SAM core" evidence="4">
    <location>
        <begin position="16"/>
        <end position="185"/>
    </location>
</feature>
<evidence type="ECO:0000313" key="6">
    <source>
        <dbReference type="Proteomes" id="UP000315343"/>
    </source>
</evidence>
<dbReference type="PANTHER" id="PTHR43432">
    <property type="entry name" value="SLR0285 PROTEIN"/>
    <property type="match status" value="1"/>
</dbReference>
<dbReference type="InterPro" id="IPR007197">
    <property type="entry name" value="rSAM"/>
</dbReference>
<sequence>MHYKEYKSILSANNGINIYRGCSHGCIYCDSRSSCYQMKHEFTDIEIKMDAPVMLENELRRKRKKCMIGTGSMCDPYIHIEEKIMYTRKCLEIIDRYGFGLSILTKSNRILRDLDLLISINEKSKCVVQMTLTTADENLCRIIEPDVSTTKERFETLKTLNENGIPTVVWLCPFLPFINDTEENFRTLINYCIEAKVHGIICFGIGVTMREGNREYFYSKLDEHFPGMKQKYMKVFGNSYECHSTNNDKLMKILYHECHKHNILVGSNNVFAYLKEFETKNINEQICLF</sequence>
<evidence type="ECO:0000259" key="4">
    <source>
        <dbReference type="Pfam" id="PF04055"/>
    </source>
</evidence>
<evidence type="ECO:0000256" key="3">
    <source>
        <dbReference type="ARBA" id="ARBA00023014"/>
    </source>
</evidence>
<dbReference type="InterPro" id="IPR040086">
    <property type="entry name" value="MJ0683-like"/>
</dbReference>
<dbReference type="InterPro" id="IPR058240">
    <property type="entry name" value="rSAM_sf"/>
</dbReference>
<reference evidence="5 6" key="1">
    <citation type="submission" date="2019-07" db="EMBL/GenBank/DDBJ databases">
        <title>Genomic Encyclopedia of Type Strains, Phase I: the one thousand microbial genomes (KMG-I) project.</title>
        <authorList>
            <person name="Kyrpides N."/>
        </authorList>
    </citation>
    <scope>NUCLEOTIDE SEQUENCE [LARGE SCALE GENOMIC DNA]</scope>
    <source>
        <strain evidence="5 6">DSM 13558</strain>
    </source>
</reference>
<accession>A0A562JCT6</accession>
<protein>
    <submittedName>
        <fullName evidence="5">DNA repair photolyase</fullName>
    </submittedName>
</protein>
<dbReference type="GO" id="GO:0016829">
    <property type="term" value="F:lyase activity"/>
    <property type="evidence" value="ECO:0007669"/>
    <property type="project" value="UniProtKB-KW"/>
</dbReference>
<dbReference type="RefSeq" id="WP_145082871.1">
    <property type="nucleotide sequence ID" value="NZ_JAYFNS010000015.1"/>
</dbReference>
<gene>
    <name evidence="5" type="ORF">LY60_02016</name>
</gene>
<keyword evidence="5" id="KW-0456">Lyase</keyword>
<keyword evidence="6" id="KW-1185">Reference proteome</keyword>
<evidence type="ECO:0000256" key="1">
    <source>
        <dbReference type="ARBA" id="ARBA00022723"/>
    </source>
</evidence>
<organism evidence="5 6">
    <name type="scientific">Sedimentibacter saalensis</name>
    <dbReference type="NCBI Taxonomy" id="130788"/>
    <lineage>
        <taxon>Bacteria</taxon>
        <taxon>Bacillati</taxon>
        <taxon>Bacillota</taxon>
        <taxon>Tissierellia</taxon>
        <taxon>Sedimentibacter</taxon>
    </lineage>
</organism>
<dbReference type="PANTHER" id="PTHR43432:SF5">
    <property type="entry name" value="ELP3_MIAA_NIFB-LIKE RADICAL SAM CORE DOMAIN-CONTAINING PROTEIN"/>
    <property type="match status" value="1"/>
</dbReference>
<proteinExistence type="predicted"/>
<evidence type="ECO:0000256" key="2">
    <source>
        <dbReference type="ARBA" id="ARBA00023004"/>
    </source>
</evidence>
<dbReference type="AlphaFoldDB" id="A0A562JCT6"/>
<dbReference type="SUPFAM" id="SSF102114">
    <property type="entry name" value="Radical SAM enzymes"/>
    <property type="match status" value="1"/>
</dbReference>
<keyword evidence="2" id="KW-0408">Iron</keyword>
<name>A0A562JCT6_9FIRM</name>
<dbReference type="Proteomes" id="UP000315343">
    <property type="component" value="Unassembled WGS sequence"/>
</dbReference>
<keyword evidence="1" id="KW-0479">Metal-binding</keyword>
<dbReference type="CDD" id="cd01335">
    <property type="entry name" value="Radical_SAM"/>
    <property type="match status" value="1"/>
</dbReference>